<evidence type="ECO:0000256" key="2">
    <source>
        <dbReference type="SAM" id="SignalP"/>
    </source>
</evidence>
<dbReference type="PANTHER" id="PTHR17573">
    <property type="entry name" value="UROPLAKIN II"/>
    <property type="match status" value="1"/>
</dbReference>
<dbReference type="Proteomes" id="UP000221080">
    <property type="component" value="Chromosome 28"/>
</dbReference>
<reference evidence="3" key="1">
    <citation type="journal article" date="2016" name="Nat. Commun.">
        <title>The channel catfish genome sequence provides insights into the evolution of scale formation in teleosts.</title>
        <authorList>
            <person name="Liu Z."/>
            <person name="Liu S."/>
            <person name="Yao J."/>
            <person name="Bao L."/>
            <person name="Zhang J."/>
            <person name="Li Y."/>
            <person name="Jiang C."/>
            <person name="Sun L."/>
            <person name="Wang R."/>
            <person name="Zhang Y."/>
            <person name="Zhou T."/>
            <person name="Zeng Q."/>
            <person name="Fu Q."/>
            <person name="Gao S."/>
            <person name="Li N."/>
            <person name="Koren S."/>
            <person name="Jiang Y."/>
            <person name="Zimin A."/>
            <person name="Xu P."/>
            <person name="Phillippy A.M."/>
            <person name="Geng X."/>
            <person name="Song L."/>
            <person name="Sun F."/>
            <person name="Li C."/>
            <person name="Wang X."/>
            <person name="Chen A."/>
            <person name="Jin Y."/>
            <person name="Yuan Z."/>
            <person name="Yang Y."/>
            <person name="Tan S."/>
            <person name="Peatman E."/>
            <person name="Lu J."/>
            <person name="Qin Z."/>
            <person name="Dunham R."/>
            <person name="Li Z."/>
            <person name="Sonstegard T."/>
            <person name="Feng J."/>
            <person name="Danzmann R.G."/>
            <person name="Schroeder S."/>
            <person name="Scheffler B."/>
            <person name="Duke M.V."/>
            <person name="Ballard L."/>
            <person name="Kucuktas H."/>
            <person name="Kaltenboeck L."/>
            <person name="Liu H."/>
            <person name="Armbruster J."/>
            <person name="Xie Y."/>
            <person name="Kirby M.L."/>
            <person name="Tian Y."/>
            <person name="Flanagan M.E."/>
            <person name="Mu W."/>
            <person name="Waldbieser G.C."/>
        </authorList>
    </citation>
    <scope>NUCLEOTIDE SEQUENCE [LARGE SCALE GENOMIC DNA]</scope>
    <source>
        <strain evidence="3">SDA103</strain>
    </source>
</reference>
<dbReference type="InterPro" id="IPR009952">
    <property type="entry name" value="Uroplakin-2"/>
</dbReference>
<feature type="signal peptide" evidence="2">
    <location>
        <begin position="1"/>
        <end position="17"/>
    </location>
</feature>
<evidence type="ECO:0000313" key="3">
    <source>
        <dbReference type="Proteomes" id="UP000221080"/>
    </source>
</evidence>
<keyword evidence="1" id="KW-0812">Transmembrane</keyword>
<dbReference type="PANTHER" id="PTHR17573:SF0">
    <property type="entry name" value="UROPLAKIN-2"/>
    <property type="match status" value="1"/>
</dbReference>
<keyword evidence="2" id="KW-0732">Signal</keyword>
<dbReference type="STRING" id="7998.ENSIPUP00000033908"/>
<dbReference type="RefSeq" id="XP_017316149.1">
    <property type="nucleotide sequence ID" value="XM_017460660.3"/>
</dbReference>
<feature type="chain" id="PRO_5012677588" evidence="2">
    <location>
        <begin position="18"/>
        <end position="174"/>
    </location>
</feature>
<dbReference type="KEGG" id="ipu:108260393"/>
<sequence>MLVVLLIMGGLLPLIHADDFPLSMLSVEDRVITGRFINSLLLSLPPCTYAGQSVDLEYLNCYTNKSYTLHNIFTVRNYKSIGDLTGPTAFSRNIGYQLMNLTNGTQYRISYKIGMYRSTPLMATTRTVSSYTEIEVGFPGRSAAMVVITVILSVAAFILLIGISISTLVSPSDE</sequence>
<keyword evidence="3" id="KW-1185">Reference proteome</keyword>
<evidence type="ECO:0000313" key="4">
    <source>
        <dbReference type="RefSeq" id="XP_017316149.1"/>
    </source>
</evidence>
<accession>A0A2D0QCX5</accession>
<keyword evidence="1" id="KW-0472">Membrane</keyword>
<dbReference type="AlphaFoldDB" id="A0A2D0QCX5"/>
<name>A0A2D0QCX5_ICTPU</name>
<reference evidence="4" key="2">
    <citation type="submission" date="2025-08" db="UniProtKB">
        <authorList>
            <consortium name="RefSeq"/>
        </authorList>
    </citation>
    <scope>IDENTIFICATION</scope>
    <source>
        <tissue evidence="4">Blood</tissue>
    </source>
</reference>
<organism evidence="3 4">
    <name type="scientific">Ictalurus punctatus</name>
    <name type="common">Channel catfish</name>
    <name type="synonym">Silurus punctatus</name>
    <dbReference type="NCBI Taxonomy" id="7998"/>
    <lineage>
        <taxon>Eukaryota</taxon>
        <taxon>Metazoa</taxon>
        <taxon>Chordata</taxon>
        <taxon>Craniata</taxon>
        <taxon>Vertebrata</taxon>
        <taxon>Euteleostomi</taxon>
        <taxon>Actinopterygii</taxon>
        <taxon>Neopterygii</taxon>
        <taxon>Teleostei</taxon>
        <taxon>Ostariophysi</taxon>
        <taxon>Siluriformes</taxon>
        <taxon>Ictaluridae</taxon>
        <taxon>Ictalurus</taxon>
    </lineage>
</organism>
<keyword evidence="1" id="KW-1133">Transmembrane helix</keyword>
<dbReference type="OrthoDB" id="9947134at2759"/>
<dbReference type="CTD" id="7379"/>
<proteinExistence type="predicted"/>
<evidence type="ECO:0000256" key="1">
    <source>
        <dbReference type="SAM" id="Phobius"/>
    </source>
</evidence>
<gene>
    <name evidence="4" type="primary">zgc:194948</name>
</gene>
<feature type="transmembrane region" description="Helical" evidence="1">
    <location>
        <begin position="143"/>
        <end position="169"/>
    </location>
</feature>
<dbReference type="Pfam" id="PF07353">
    <property type="entry name" value="Uroplakin_II"/>
    <property type="match status" value="1"/>
</dbReference>
<protein>
    <submittedName>
        <fullName evidence="4">Uroplakin-2</fullName>
    </submittedName>
</protein>
<dbReference type="GeneID" id="108260393"/>